<dbReference type="PANTHER" id="PTHR35564">
    <property type="match status" value="1"/>
</dbReference>
<evidence type="ECO:0000313" key="2">
    <source>
        <dbReference type="EMBL" id="SLM32865.1"/>
    </source>
</evidence>
<gene>
    <name evidence="1" type="ORF">DEMABW1_80208</name>
    <name evidence="2" type="ORF">MTBBW1_80208</name>
</gene>
<dbReference type="Pfam" id="PF06996">
    <property type="entry name" value="T6SS_TssG"/>
    <property type="match status" value="1"/>
</dbReference>
<dbReference type="NCBIfam" id="TIGR03347">
    <property type="entry name" value="VI_chp_1"/>
    <property type="match status" value="1"/>
</dbReference>
<reference evidence="1" key="2">
    <citation type="submission" date="2012-12" db="EMBL/GenBank/DDBJ databases">
        <title>Region harboring genes involved in magnetosome formation of Candidatus Desulfamplus magnetosmortis.</title>
        <authorList>
            <person name="Lefevre C.T."/>
            <person name="Bazylinski D.A."/>
        </authorList>
    </citation>
    <scope>NUCLEOTIDE SEQUENCE</scope>
    <source>
        <strain evidence="1">BW-1</strain>
    </source>
</reference>
<dbReference type="AlphaFoldDB" id="L0R4L8"/>
<reference evidence="2 3" key="3">
    <citation type="submission" date="2017-03" db="EMBL/GenBank/DDBJ databases">
        <authorList>
            <person name="Afonso C.L."/>
            <person name="Miller P.J."/>
            <person name="Scott M.A."/>
            <person name="Spackman E."/>
            <person name="Goraichik I."/>
            <person name="Dimitrov K.M."/>
            <person name="Suarez D.L."/>
            <person name="Swayne D.E."/>
        </authorList>
    </citation>
    <scope>NUCLEOTIDE SEQUENCE [LARGE SCALE GENOMIC DNA]</scope>
    <source>
        <strain evidence="2">PRJEB14757</strain>
    </source>
</reference>
<reference evidence="1" key="1">
    <citation type="submission" date="2012-10" db="EMBL/GenBank/DDBJ databases">
        <authorList>
            <person name="Lefevre C."/>
        </authorList>
    </citation>
    <scope>NUCLEOTIDE SEQUENCE</scope>
    <source>
        <strain evidence="1">BW-1</strain>
    </source>
</reference>
<dbReference type="EMBL" id="HF547348">
    <property type="protein sequence ID" value="CCO06814.1"/>
    <property type="molecule type" value="Genomic_DNA"/>
</dbReference>
<dbReference type="STRING" id="1246637.MTBBW1_80208"/>
<sequence>MAPSNCDEIIEKLIEKCGTFSFIQAVRLLIRYILVEKDYTSSDGNRFGNVKKLPAGEGFDTKDGISHGNDFLLNYEPSEDNLISDRDTVLENYIRIRPELSLRFPGTDITHVERVNSGKSDFKYIVTATFLGIYGVYSPLPTFYTEDLIEEFNDEGSIKRDFLDIINYSLYPLLFKIWSKYNLLYQVCEARDNDTVEMLYALLGLENPELRKKILNHQHYLKYTGLLLQFPRSAEGLETLISDFFNLRGQVCINQCVLRKVTVPDDQLALIGKSHCMLGENCVIGRELTDISGKYQIVIMGANETTLHEFLPGRKKFEALQHLVKFYVNQPLEWELEIELPGKEIASTAPGNQKWSNLGWNTWLFSEKQCPEIVKTVLKHDY</sequence>
<dbReference type="EMBL" id="FWEV01000325">
    <property type="protein sequence ID" value="SLM32865.1"/>
    <property type="molecule type" value="Genomic_DNA"/>
</dbReference>
<keyword evidence="3" id="KW-1185">Reference proteome</keyword>
<dbReference type="Proteomes" id="UP000191931">
    <property type="component" value="Unassembled WGS sequence"/>
</dbReference>
<protein>
    <submittedName>
        <fullName evidence="1">Type VI secretion protein, VC_A0111 family (Modular protein)</fullName>
    </submittedName>
</protein>
<dbReference type="PANTHER" id="PTHR35564:SF3">
    <property type="entry name" value="TYPE VI SECRETION SYSTEM BASEPLATE SUBUNIT TSSG"/>
    <property type="match status" value="1"/>
</dbReference>
<name>L0R4L8_9BACT</name>
<proteinExistence type="predicted"/>
<evidence type="ECO:0000313" key="3">
    <source>
        <dbReference type="Proteomes" id="UP000191931"/>
    </source>
</evidence>
<evidence type="ECO:0000313" key="1">
    <source>
        <dbReference type="EMBL" id="CCO06814.1"/>
    </source>
</evidence>
<accession>L0R4L8</accession>
<dbReference type="InterPro" id="IPR010732">
    <property type="entry name" value="T6SS_TssG-like"/>
</dbReference>
<organism evidence="1">
    <name type="scientific">Desulfamplus magnetovallimortis</name>
    <dbReference type="NCBI Taxonomy" id="1246637"/>
    <lineage>
        <taxon>Bacteria</taxon>
        <taxon>Pseudomonadati</taxon>
        <taxon>Thermodesulfobacteriota</taxon>
        <taxon>Desulfobacteria</taxon>
        <taxon>Desulfobacterales</taxon>
        <taxon>Desulfobacteraceae</taxon>
        <taxon>Desulfamplus</taxon>
    </lineage>
</organism>
<dbReference type="RefSeq" id="WP_186441038.1">
    <property type="nucleotide sequence ID" value="NZ_LT828540.1"/>
</dbReference>